<dbReference type="Proteomes" id="UP001220022">
    <property type="component" value="Unassembled WGS sequence"/>
</dbReference>
<proteinExistence type="predicted"/>
<evidence type="ECO:0000313" key="2">
    <source>
        <dbReference type="EMBL" id="MDF2256721.1"/>
    </source>
</evidence>
<name>A0ABT5YYN9_9ACTN</name>
<dbReference type="InterPro" id="IPR013083">
    <property type="entry name" value="Znf_RING/FYVE/PHD"/>
</dbReference>
<dbReference type="Pfam" id="PF02148">
    <property type="entry name" value="zf-UBP"/>
    <property type="match status" value="1"/>
</dbReference>
<reference evidence="2 3" key="1">
    <citation type="submission" date="2023-03" db="EMBL/GenBank/DDBJ databases">
        <title>Draft genome sequence of type strain Streptomyces ferralitis JCM 14344.</title>
        <authorList>
            <person name="Klaysubun C."/>
            <person name="Duangmal K."/>
        </authorList>
    </citation>
    <scope>NUCLEOTIDE SEQUENCE [LARGE SCALE GENOMIC DNA]</scope>
    <source>
        <strain evidence="2 3">JCM 14344</strain>
    </source>
</reference>
<evidence type="ECO:0000313" key="3">
    <source>
        <dbReference type="Proteomes" id="UP001220022"/>
    </source>
</evidence>
<dbReference type="Gene3D" id="3.30.40.10">
    <property type="entry name" value="Zinc/RING finger domain, C3HC4 (zinc finger)"/>
    <property type="match status" value="1"/>
</dbReference>
<keyword evidence="3" id="KW-1185">Reference proteome</keyword>
<dbReference type="SUPFAM" id="SSF57850">
    <property type="entry name" value="RING/U-box"/>
    <property type="match status" value="1"/>
</dbReference>
<dbReference type="InterPro" id="IPR001607">
    <property type="entry name" value="Znf_UBP"/>
</dbReference>
<dbReference type="EMBL" id="JARHTQ010000007">
    <property type="protein sequence ID" value="MDF2256721.1"/>
    <property type="molecule type" value="Genomic_DNA"/>
</dbReference>
<comment type="caution">
    <text evidence="2">The sequence shown here is derived from an EMBL/GenBank/DDBJ whole genome shotgun (WGS) entry which is preliminary data.</text>
</comment>
<evidence type="ECO:0000259" key="1">
    <source>
        <dbReference type="PROSITE" id="PS50271"/>
    </source>
</evidence>
<feature type="domain" description="UBP-type" evidence="1">
    <location>
        <begin position="4"/>
        <end position="87"/>
    </location>
</feature>
<gene>
    <name evidence="2" type="ORF">P2L57_13595</name>
</gene>
<accession>A0ABT5YYN9</accession>
<sequence length="87" mass="9707">MTVLHDPHLSLVRNVVPRTPNGCEECLRLGMDWVHLRLCLTCGHVGCCDSSPGQHARGHAAAIGHPIVRSLQPGENWRWCYTHEAFV</sequence>
<protein>
    <submittedName>
        <fullName evidence="2">UBP-type zinc finger domain-containing protein</fullName>
    </submittedName>
</protein>
<organism evidence="2 3">
    <name type="scientific">Streptantibioticus ferralitis</name>
    <dbReference type="NCBI Taxonomy" id="236510"/>
    <lineage>
        <taxon>Bacteria</taxon>
        <taxon>Bacillati</taxon>
        <taxon>Actinomycetota</taxon>
        <taxon>Actinomycetes</taxon>
        <taxon>Kitasatosporales</taxon>
        <taxon>Streptomycetaceae</taxon>
        <taxon>Streptantibioticus</taxon>
    </lineage>
</organism>
<dbReference type="RefSeq" id="WP_275813432.1">
    <property type="nucleotide sequence ID" value="NZ_BAAANM010000001.1"/>
</dbReference>
<dbReference type="PROSITE" id="PS50271">
    <property type="entry name" value="ZF_UBP"/>
    <property type="match status" value="1"/>
</dbReference>